<comment type="subcellular location">
    <subcellularLocation>
        <location evidence="4">Cell membrane</location>
        <topology evidence="4">Multi-pass membrane protein</topology>
    </subcellularLocation>
</comment>
<evidence type="ECO:0000256" key="6">
    <source>
        <dbReference type="ARBA" id="ARBA00022475"/>
    </source>
</evidence>
<organism evidence="24 25">
    <name type="scientific">Azonexus hydrophilus</name>
    <dbReference type="NCBI Taxonomy" id="418702"/>
    <lineage>
        <taxon>Bacteria</taxon>
        <taxon>Pseudomonadati</taxon>
        <taxon>Pseudomonadota</taxon>
        <taxon>Betaproteobacteria</taxon>
        <taxon>Rhodocyclales</taxon>
        <taxon>Azonexaceae</taxon>
        <taxon>Azonexus</taxon>
    </lineage>
</organism>
<keyword evidence="18" id="KW-0464">Manganese</keyword>
<evidence type="ECO:0000256" key="12">
    <source>
        <dbReference type="ARBA" id="ARBA00022840"/>
    </source>
</evidence>
<comment type="cofactor">
    <cofactor evidence="3">
        <name>Mg(2+)</name>
        <dbReference type="ChEBI" id="CHEBI:18420"/>
    </cofactor>
</comment>
<dbReference type="Proteomes" id="UP000187526">
    <property type="component" value="Unassembled WGS sequence"/>
</dbReference>
<dbReference type="GO" id="GO:0005524">
    <property type="term" value="F:ATP binding"/>
    <property type="evidence" value="ECO:0007669"/>
    <property type="project" value="UniProtKB-KW"/>
</dbReference>
<dbReference type="InterPro" id="IPR050980">
    <property type="entry name" value="2C_sensor_his_kinase"/>
</dbReference>
<accession>A0A1R1I8R1</accession>
<dbReference type="PANTHER" id="PTHR44936">
    <property type="entry name" value="SENSOR PROTEIN CREC"/>
    <property type="match status" value="1"/>
</dbReference>
<evidence type="ECO:0000256" key="13">
    <source>
        <dbReference type="ARBA" id="ARBA00022842"/>
    </source>
</evidence>
<comment type="catalytic activity">
    <reaction evidence="1">
        <text>ATP + protein L-histidine = ADP + protein N-phospho-L-histidine.</text>
        <dbReference type="EC" id="2.7.13.3"/>
    </reaction>
</comment>
<keyword evidence="13" id="KW-0460">Magnesium</keyword>
<feature type="domain" description="Histidine kinase" evidence="22">
    <location>
        <begin position="251"/>
        <end position="467"/>
    </location>
</feature>
<feature type="transmembrane region" description="Helical" evidence="21">
    <location>
        <begin position="175"/>
        <end position="194"/>
    </location>
</feature>
<dbReference type="SUPFAM" id="SSF47384">
    <property type="entry name" value="Homodimeric domain of signal transducing histidine kinase"/>
    <property type="match status" value="1"/>
</dbReference>
<dbReference type="STRING" id="418702.BJN45_08350"/>
<dbReference type="CDD" id="cd00082">
    <property type="entry name" value="HisKA"/>
    <property type="match status" value="1"/>
</dbReference>
<dbReference type="SMART" id="SM00388">
    <property type="entry name" value="HisKA"/>
    <property type="match status" value="1"/>
</dbReference>
<dbReference type="PRINTS" id="PR00344">
    <property type="entry name" value="BCTRLSENSOR"/>
</dbReference>
<dbReference type="InterPro" id="IPR003661">
    <property type="entry name" value="HisK_dim/P_dom"/>
</dbReference>
<dbReference type="Pfam" id="PF00512">
    <property type="entry name" value="HisKA"/>
    <property type="match status" value="1"/>
</dbReference>
<dbReference type="SMART" id="SM00304">
    <property type="entry name" value="HAMP"/>
    <property type="match status" value="2"/>
</dbReference>
<dbReference type="SUPFAM" id="SSF158472">
    <property type="entry name" value="HAMP domain-like"/>
    <property type="match status" value="1"/>
</dbReference>
<comment type="caution">
    <text evidence="24">The sequence shown here is derived from an EMBL/GenBank/DDBJ whole genome shotgun (WGS) entry which is preliminary data.</text>
</comment>
<evidence type="ECO:0000256" key="2">
    <source>
        <dbReference type="ARBA" id="ARBA00001936"/>
    </source>
</evidence>
<evidence type="ECO:0000256" key="5">
    <source>
        <dbReference type="ARBA" id="ARBA00012438"/>
    </source>
</evidence>
<keyword evidence="15" id="KW-0902">Two-component regulatory system</keyword>
<gene>
    <name evidence="24" type="ORF">BJN45_08350</name>
</gene>
<name>A0A1R1I8R1_9RHOO</name>
<evidence type="ECO:0000256" key="8">
    <source>
        <dbReference type="ARBA" id="ARBA00022679"/>
    </source>
</evidence>
<evidence type="ECO:0000256" key="15">
    <source>
        <dbReference type="ARBA" id="ARBA00023012"/>
    </source>
</evidence>
<proteinExistence type="predicted"/>
<evidence type="ECO:0000256" key="20">
    <source>
        <dbReference type="ARBA" id="ARBA00041776"/>
    </source>
</evidence>
<dbReference type="InterPro" id="IPR005467">
    <property type="entry name" value="His_kinase_dom"/>
</dbReference>
<dbReference type="Gene3D" id="1.10.287.130">
    <property type="match status" value="1"/>
</dbReference>
<evidence type="ECO:0000256" key="21">
    <source>
        <dbReference type="SAM" id="Phobius"/>
    </source>
</evidence>
<dbReference type="CDD" id="cd00075">
    <property type="entry name" value="HATPase"/>
    <property type="match status" value="1"/>
</dbReference>
<feature type="transmembrane region" description="Helical" evidence="21">
    <location>
        <begin position="12"/>
        <end position="32"/>
    </location>
</feature>
<dbReference type="InterPro" id="IPR003660">
    <property type="entry name" value="HAMP_dom"/>
</dbReference>
<keyword evidence="25" id="KW-1185">Reference proteome</keyword>
<feature type="domain" description="HAMP" evidence="23">
    <location>
        <begin position="191"/>
        <end position="243"/>
    </location>
</feature>
<dbReference type="RefSeq" id="WP_076093900.1">
    <property type="nucleotide sequence ID" value="NZ_MTHD01000002.1"/>
</dbReference>
<dbReference type="Pfam" id="PF02518">
    <property type="entry name" value="HATPase_c"/>
    <property type="match status" value="1"/>
</dbReference>
<evidence type="ECO:0000256" key="3">
    <source>
        <dbReference type="ARBA" id="ARBA00001946"/>
    </source>
</evidence>
<protein>
    <recommendedName>
        <fullName evidence="19">Signal transduction histidine-protein kinase/phosphatase MprB</fullName>
        <ecNumber evidence="5">2.7.13.3</ecNumber>
    </recommendedName>
    <alternativeName>
        <fullName evidence="20">Mycobacterial persistence regulator B</fullName>
    </alternativeName>
</protein>
<keyword evidence="9" id="KW-0547">Nucleotide-binding</keyword>
<evidence type="ECO:0000256" key="18">
    <source>
        <dbReference type="ARBA" id="ARBA00023211"/>
    </source>
</evidence>
<evidence type="ECO:0000256" key="11">
    <source>
        <dbReference type="ARBA" id="ARBA00022801"/>
    </source>
</evidence>
<dbReference type="PROSITE" id="PS50109">
    <property type="entry name" value="HIS_KIN"/>
    <property type="match status" value="1"/>
</dbReference>
<dbReference type="InterPro" id="IPR003594">
    <property type="entry name" value="HATPase_dom"/>
</dbReference>
<keyword evidence="11" id="KW-0378">Hydrolase</keyword>
<evidence type="ECO:0000256" key="19">
    <source>
        <dbReference type="ARBA" id="ARBA00040454"/>
    </source>
</evidence>
<dbReference type="CDD" id="cd06225">
    <property type="entry name" value="HAMP"/>
    <property type="match status" value="1"/>
</dbReference>
<evidence type="ECO:0000256" key="14">
    <source>
        <dbReference type="ARBA" id="ARBA00022912"/>
    </source>
</evidence>
<comment type="cofactor">
    <cofactor evidence="2">
        <name>Mn(2+)</name>
        <dbReference type="ChEBI" id="CHEBI:29035"/>
    </cofactor>
</comment>
<keyword evidence="21" id="KW-0812">Transmembrane</keyword>
<sequence>MRRISFRQGMLAGFLLIVILLGGVAVHGWLLLERLVGQSRDNSTQALQLTAAVQTLAERSIDIERSARQFLVLDDPQLRLRFDEHLAQSLALLARIDVPEAASLGEALAGWRGVASELSSALDRKAGTDELAGMLDRLAGFNDTIRLASQRWIEHENDRLLGELERRRAQLGSRLALALLGAVLAALAMGWWLVRPVRQLEDVIGRLGASRFDQPVTVGGPDDLRRLGRRLDWLRQHLAELEADRERTLRHVSHELKTPLTALKEGIALLAEEVPGPLSASQREVVDILAHNVGGLQGQIESLLSLNAAAFEARHLNIARVEPARLLEEAAQRHELPAQARQLQIHRQAGEGAAELDAGKMAVILDNLLANAIDFSPSGGCIELHASRSQRGWRFECSDQGPGVAPEDVQRIFEPFVQGRQRAPVARRGSGVGLSIVRELVRAMGGSVALVPCARGACFQVDIPDER</sequence>
<keyword evidence="21" id="KW-1133">Transmembrane helix</keyword>
<dbReference type="SMART" id="SM00387">
    <property type="entry name" value="HATPase_c"/>
    <property type="match status" value="1"/>
</dbReference>
<dbReference type="AlphaFoldDB" id="A0A1R1I8R1"/>
<evidence type="ECO:0000256" key="10">
    <source>
        <dbReference type="ARBA" id="ARBA00022777"/>
    </source>
</evidence>
<keyword evidence="21" id="KW-0472">Membrane</keyword>
<dbReference type="PROSITE" id="PS50885">
    <property type="entry name" value="HAMP"/>
    <property type="match status" value="1"/>
</dbReference>
<dbReference type="GO" id="GO:0000155">
    <property type="term" value="F:phosphorelay sensor kinase activity"/>
    <property type="evidence" value="ECO:0007669"/>
    <property type="project" value="InterPro"/>
</dbReference>
<evidence type="ECO:0000313" key="24">
    <source>
        <dbReference type="EMBL" id="OMG55141.1"/>
    </source>
</evidence>
<dbReference type="EMBL" id="MTHD01000002">
    <property type="protein sequence ID" value="OMG55141.1"/>
    <property type="molecule type" value="Genomic_DNA"/>
</dbReference>
<dbReference type="InterPro" id="IPR036097">
    <property type="entry name" value="HisK_dim/P_sf"/>
</dbReference>
<dbReference type="GO" id="GO:0005886">
    <property type="term" value="C:plasma membrane"/>
    <property type="evidence" value="ECO:0007669"/>
    <property type="project" value="UniProtKB-SubCell"/>
</dbReference>
<keyword evidence="10 24" id="KW-0418">Kinase</keyword>
<evidence type="ECO:0000259" key="22">
    <source>
        <dbReference type="PROSITE" id="PS50109"/>
    </source>
</evidence>
<keyword evidence="17" id="KW-0843">Virulence</keyword>
<dbReference type="SUPFAM" id="SSF55874">
    <property type="entry name" value="ATPase domain of HSP90 chaperone/DNA topoisomerase II/histidine kinase"/>
    <property type="match status" value="1"/>
</dbReference>
<evidence type="ECO:0000313" key="25">
    <source>
        <dbReference type="Proteomes" id="UP000187526"/>
    </source>
</evidence>
<dbReference type="GO" id="GO:0004721">
    <property type="term" value="F:phosphoprotein phosphatase activity"/>
    <property type="evidence" value="ECO:0007669"/>
    <property type="project" value="UniProtKB-KW"/>
</dbReference>
<evidence type="ECO:0000256" key="7">
    <source>
        <dbReference type="ARBA" id="ARBA00022553"/>
    </source>
</evidence>
<keyword evidence="7" id="KW-0597">Phosphoprotein</keyword>
<evidence type="ECO:0000256" key="4">
    <source>
        <dbReference type="ARBA" id="ARBA00004651"/>
    </source>
</evidence>
<keyword evidence="16" id="KW-0346">Stress response</keyword>
<dbReference type="EC" id="2.7.13.3" evidence="5"/>
<dbReference type="Pfam" id="PF00672">
    <property type="entry name" value="HAMP"/>
    <property type="match status" value="1"/>
</dbReference>
<keyword evidence="8" id="KW-0808">Transferase</keyword>
<dbReference type="InterPro" id="IPR036890">
    <property type="entry name" value="HATPase_C_sf"/>
</dbReference>
<evidence type="ECO:0000256" key="1">
    <source>
        <dbReference type="ARBA" id="ARBA00000085"/>
    </source>
</evidence>
<keyword evidence="12" id="KW-0067">ATP-binding</keyword>
<dbReference type="OrthoDB" id="9804645at2"/>
<evidence type="ECO:0000256" key="9">
    <source>
        <dbReference type="ARBA" id="ARBA00022741"/>
    </source>
</evidence>
<dbReference type="Gene3D" id="3.30.565.10">
    <property type="entry name" value="Histidine kinase-like ATPase, C-terminal domain"/>
    <property type="match status" value="1"/>
</dbReference>
<evidence type="ECO:0000259" key="23">
    <source>
        <dbReference type="PROSITE" id="PS50885"/>
    </source>
</evidence>
<keyword evidence="6" id="KW-1003">Cell membrane</keyword>
<dbReference type="InterPro" id="IPR004358">
    <property type="entry name" value="Sig_transdc_His_kin-like_C"/>
</dbReference>
<evidence type="ECO:0000256" key="16">
    <source>
        <dbReference type="ARBA" id="ARBA00023016"/>
    </source>
</evidence>
<dbReference type="Gene3D" id="6.10.340.10">
    <property type="match status" value="1"/>
</dbReference>
<reference evidence="24 25" key="1">
    <citation type="submission" date="2016-10" db="EMBL/GenBank/DDBJ databases">
        <title>Alkaliphiles isolated from bioreactors.</title>
        <authorList>
            <person name="Salah Z."/>
            <person name="Rout S.P."/>
            <person name="Humphreys P.N."/>
        </authorList>
    </citation>
    <scope>NUCLEOTIDE SEQUENCE [LARGE SCALE GENOMIC DNA]</scope>
    <source>
        <strain evidence="24 25">ZS02</strain>
    </source>
</reference>
<dbReference type="PANTHER" id="PTHR44936:SF9">
    <property type="entry name" value="SENSOR PROTEIN CREC"/>
    <property type="match status" value="1"/>
</dbReference>
<evidence type="ECO:0000256" key="17">
    <source>
        <dbReference type="ARBA" id="ARBA00023026"/>
    </source>
</evidence>
<keyword evidence="14" id="KW-0904">Protein phosphatase</keyword>